<gene>
    <name evidence="2" type="ORF">BM524_18255</name>
</gene>
<organism evidence="2 3">
    <name type="scientific">Alteromonas mediterranea</name>
    <dbReference type="NCBI Taxonomy" id="314275"/>
    <lineage>
        <taxon>Bacteria</taxon>
        <taxon>Pseudomonadati</taxon>
        <taxon>Pseudomonadota</taxon>
        <taxon>Gammaproteobacteria</taxon>
        <taxon>Alteromonadales</taxon>
        <taxon>Alteromonadaceae</taxon>
        <taxon>Alteromonas/Salinimonas group</taxon>
        <taxon>Alteromonas</taxon>
    </lineage>
</organism>
<dbReference type="GO" id="GO:0004497">
    <property type="term" value="F:monooxygenase activity"/>
    <property type="evidence" value="ECO:0007669"/>
    <property type="project" value="InterPro"/>
</dbReference>
<evidence type="ECO:0000313" key="2">
    <source>
        <dbReference type="EMBL" id="APD91582.1"/>
    </source>
</evidence>
<dbReference type="AlphaFoldDB" id="A0AAC9JGV9"/>
<dbReference type="Proteomes" id="UP000182101">
    <property type="component" value="Chromosome"/>
</dbReference>
<feature type="compositionally biased region" description="Basic and acidic residues" evidence="1">
    <location>
        <begin position="550"/>
        <end position="569"/>
    </location>
</feature>
<dbReference type="PANTHER" id="PTHR43747:SF4">
    <property type="entry name" value="FLAVIN-DEPENDENT TRYPTOPHAN HALOGENASE"/>
    <property type="match status" value="1"/>
</dbReference>
<protein>
    <submittedName>
        <fullName evidence="2">Tryptophan halogenase</fullName>
    </submittedName>
</protein>
<name>A0AAC9JGV9_9ALTE</name>
<feature type="compositionally biased region" description="Polar residues" evidence="1">
    <location>
        <begin position="518"/>
        <end position="549"/>
    </location>
</feature>
<dbReference type="InterPro" id="IPR050816">
    <property type="entry name" value="Flavin-dep_Halogenase_NPB"/>
</dbReference>
<evidence type="ECO:0000313" key="3">
    <source>
        <dbReference type="Proteomes" id="UP000182101"/>
    </source>
</evidence>
<reference evidence="2 3" key="1">
    <citation type="submission" date="2016-11" db="EMBL/GenBank/DDBJ databases">
        <title>Networking in microbes: conjugative elements and plasmids in the genus Alteromonas.</title>
        <authorList>
            <person name="Lopez-Perez M."/>
            <person name="Ramon-Marco N."/>
            <person name="Rodriguez-Valera F."/>
        </authorList>
    </citation>
    <scope>NUCLEOTIDE SEQUENCE [LARGE SCALE GENOMIC DNA]</scope>
    <source>
        <strain evidence="2 3">CP48</strain>
    </source>
</reference>
<dbReference type="SUPFAM" id="SSF51905">
    <property type="entry name" value="FAD/NAD(P)-binding domain"/>
    <property type="match status" value="1"/>
</dbReference>
<dbReference type="InterPro" id="IPR006905">
    <property type="entry name" value="Flavin_halogenase"/>
</dbReference>
<evidence type="ECO:0000256" key="1">
    <source>
        <dbReference type="SAM" id="MobiDB-lite"/>
    </source>
</evidence>
<dbReference type="Gene3D" id="3.50.50.60">
    <property type="entry name" value="FAD/NAD(P)-binding domain"/>
    <property type="match status" value="1"/>
</dbReference>
<dbReference type="RefSeq" id="WP_071960305.1">
    <property type="nucleotide sequence ID" value="NZ_CP018024.1"/>
</dbReference>
<dbReference type="Pfam" id="PF04820">
    <property type="entry name" value="Trp_halogenase"/>
    <property type="match status" value="1"/>
</dbReference>
<dbReference type="PANTHER" id="PTHR43747">
    <property type="entry name" value="FAD-BINDING PROTEIN"/>
    <property type="match status" value="1"/>
</dbReference>
<dbReference type="EMBL" id="CP018024">
    <property type="protein sequence ID" value="APD91582.1"/>
    <property type="molecule type" value="Genomic_DNA"/>
</dbReference>
<proteinExistence type="predicted"/>
<accession>A0AAC9JGV9</accession>
<dbReference type="InterPro" id="IPR036188">
    <property type="entry name" value="FAD/NAD-bd_sf"/>
</dbReference>
<feature type="region of interest" description="Disordered" evidence="1">
    <location>
        <begin position="518"/>
        <end position="569"/>
    </location>
</feature>
<sequence length="569" mass="63813">MRDNESHKNINRVVVIGGGTAGWLAASVLAAKLSAENSVTLIESPAIPTIGVGEGSWPSLKDTLLDIGISELEFLSVCHGSYKQGSSFANWRKGEHKYYHPFTEPAGYREIDIHACWQAIAPTEAYENAFSIQATMCEAGKAPKQASTPDYAHVLNYGYHFDATALATLLKKHCINKLNVTHVVGHIASVNSHQNGYIKSVVGDNGHVTEGDLFIDCSGSNGLLIDKHFKVPWVSVEHIMLNNRAVALQVPYSDNDSAIESTTLATAHPCGWTWDIALQHRRGVGLVYSSQLASDEQAYKTLINYVSRRYPKALAEALTPRTLAFEPGHREHFWVKNCLSLGMSSGFVEPLEASAIAMVELGLRMLCEGFPQTQEHMTIVSKRYNQRFRYRWRRVIDFLKLHYVLSDRDEPYWRAQRDMATVPESLRELLTLWKYQSPSRLDLIENEEVFPSASYQYVLYGMGYRTLPNSLRLSEEDRQKACNIREKLQQTKPSYFQALPSNNALLKSLAERYATSDLVNSQCPSGQTDKASSANDASKDNGNINNNVESYRDGTPNKKDTQYDRIGFR</sequence>